<sequence>MANSSASKPTTTTSSGLEPSSKRTRRVLGDVNVLVLDLRGTLTDWFSPVRAAIEQAPYHDESELDASELAVAWYGEIYATMSRICSQNDAKTLPQYCRIALDALVERRRIRGWNNTTRELLCNAWTVGVAWPDALYALPLLNSRFITVALGIGSHQDISDIRRSSGVTPHGLLCATTPRENPFTYEMILMHLELSDKPDMVAFVSSYADTLRHAAAKGMRTIYIRRPWEDPDEDFSSLRPEFDVVIDGTEVDNPSGGLTALATALGLSNSESSSAAAT</sequence>
<evidence type="ECO:0000256" key="1">
    <source>
        <dbReference type="ARBA" id="ARBA00022801"/>
    </source>
</evidence>
<evidence type="ECO:0000313" key="3">
    <source>
        <dbReference type="EMBL" id="KZW00777.1"/>
    </source>
</evidence>
<dbReference type="Gene3D" id="1.10.150.750">
    <property type="match status" value="1"/>
</dbReference>
<feature type="region of interest" description="Disordered" evidence="2">
    <location>
        <begin position="1"/>
        <end position="22"/>
    </location>
</feature>
<dbReference type="OrthoDB" id="2363873at2759"/>
<accession>A0A165NI21</accession>
<dbReference type="InterPro" id="IPR023214">
    <property type="entry name" value="HAD_sf"/>
</dbReference>
<evidence type="ECO:0000256" key="2">
    <source>
        <dbReference type="SAM" id="MobiDB-lite"/>
    </source>
</evidence>
<dbReference type="InParanoid" id="A0A165NI21"/>
<dbReference type="PANTHER" id="PTHR43316:SF3">
    <property type="entry name" value="HALOACID DEHALOGENASE, TYPE II (AFU_ORTHOLOGUE AFUA_2G07750)-RELATED"/>
    <property type="match status" value="1"/>
</dbReference>
<keyword evidence="1" id="KW-0378">Hydrolase</keyword>
<protein>
    <recommendedName>
        <fullName evidence="5">HAD-like protein</fullName>
    </recommendedName>
</protein>
<reference evidence="3 4" key="1">
    <citation type="journal article" date="2016" name="Mol. Biol. Evol.">
        <title>Comparative Genomics of Early-Diverging Mushroom-Forming Fungi Provides Insights into the Origins of Lignocellulose Decay Capabilities.</title>
        <authorList>
            <person name="Nagy L.G."/>
            <person name="Riley R."/>
            <person name="Tritt A."/>
            <person name="Adam C."/>
            <person name="Daum C."/>
            <person name="Floudas D."/>
            <person name="Sun H."/>
            <person name="Yadav J.S."/>
            <person name="Pangilinan J."/>
            <person name="Larsson K.H."/>
            <person name="Matsuura K."/>
            <person name="Barry K."/>
            <person name="Labutti K."/>
            <person name="Kuo R."/>
            <person name="Ohm R.A."/>
            <person name="Bhattacharya S.S."/>
            <person name="Shirouzu T."/>
            <person name="Yoshinaga Y."/>
            <person name="Martin F.M."/>
            <person name="Grigoriev I.V."/>
            <person name="Hibbett D.S."/>
        </authorList>
    </citation>
    <scope>NUCLEOTIDE SEQUENCE [LARGE SCALE GENOMIC DNA]</scope>
    <source>
        <strain evidence="3 4">HHB12029</strain>
    </source>
</reference>
<evidence type="ECO:0000313" key="4">
    <source>
        <dbReference type="Proteomes" id="UP000077266"/>
    </source>
</evidence>
<dbReference type="Gene3D" id="3.40.50.1000">
    <property type="entry name" value="HAD superfamily/HAD-like"/>
    <property type="match status" value="1"/>
</dbReference>
<dbReference type="AlphaFoldDB" id="A0A165NI21"/>
<gene>
    <name evidence="3" type="ORF">EXIGLDRAFT_745402</name>
</gene>
<dbReference type="GO" id="GO:0016787">
    <property type="term" value="F:hydrolase activity"/>
    <property type="evidence" value="ECO:0007669"/>
    <property type="project" value="UniProtKB-KW"/>
</dbReference>
<organism evidence="3 4">
    <name type="scientific">Exidia glandulosa HHB12029</name>
    <dbReference type="NCBI Taxonomy" id="1314781"/>
    <lineage>
        <taxon>Eukaryota</taxon>
        <taxon>Fungi</taxon>
        <taxon>Dikarya</taxon>
        <taxon>Basidiomycota</taxon>
        <taxon>Agaricomycotina</taxon>
        <taxon>Agaricomycetes</taxon>
        <taxon>Auriculariales</taxon>
        <taxon>Exidiaceae</taxon>
        <taxon>Exidia</taxon>
    </lineage>
</organism>
<dbReference type="InterPro" id="IPR036412">
    <property type="entry name" value="HAD-like_sf"/>
</dbReference>
<proteinExistence type="predicted"/>
<dbReference type="PANTHER" id="PTHR43316">
    <property type="entry name" value="HYDROLASE, HALOACID DELAHOGENASE-RELATED"/>
    <property type="match status" value="1"/>
</dbReference>
<dbReference type="STRING" id="1314781.A0A165NI21"/>
<dbReference type="EMBL" id="KV425898">
    <property type="protein sequence ID" value="KZW00777.1"/>
    <property type="molecule type" value="Genomic_DNA"/>
</dbReference>
<dbReference type="SUPFAM" id="SSF56784">
    <property type="entry name" value="HAD-like"/>
    <property type="match status" value="1"/>
</dbReference>
<feature type="compositionally biased region" description="Low complexity" evidence="2">
    <location>
        <begin position="1"/>
        <end position="15"/>
    </location>
</feature>
<name>A0A165NI21_EXIGL</name>
<dbReference type="Proteomes" id="UP000077266">
    <property type="component" value="Unassembled WGS sequence"/>
</dbReference>
<keyword evidence="4" id="KW-1185">Reference proteome</keyword>
<evidence type="ECO:0008006" key="5">
    <source>
        <dbReference type="Google" id="ProtNLM"/>
    </source>
</evidence>
<dbReference type="InterPro" id="IPR051540">
    <property type="entry name" value="S-2-haloacid_dehalogenase"/>
</dbReference>